<reference evidence="1" key="1">
    <citation type="submission" date="2014-11" db="EMBL/GenBank/DDBJ databases">
        <authorList>
            <person name="Amaro Gonzalez C."/>
        </authorList>
    </citation>
    <scope>NUCLEOTIDE SEQUENCE</scope>
</reference>
<organism evidence="1">
    <name type="scientific">Anguilla anguilla</name>
    <name type="common">European freshwater eel</name>
    <name type="synonym">Muraena anguilla</name>
    <dbReference type="NCBI Taxonomy" id="7936"/>
    <lineage>
        <taxon>Eukaryota</taxon>
        <taxon>Metazoa</taxon>
        <taxon>Chordata</taxon>
        <taxon>Craniata</taxon>
        <taxon>Vertebrata</taxon>
        <taxon>Euteleostomi</taxon>
        <taxon>Actinopterygii</taxon>
        <taxon>Neopterygii</taxon>
        <taxon>Teleostei</taxon>
        <taxon>Anguilliformes</taxon>
        <taxon>Anguillidae</taxon>
        <taxon>Anguilla</taxon>
    </lineage>
</organism>
<evidence type="ECO:0000313" key="1">
    <source>
        <dbReference type="EMBL" id="JAH25536.1"/>
    </source>
</evidence>
<name>A0A0E9R8R0_ANGAN</name>
<dbReference type="AlphaFoldDB" id="A0A0E9R8R0"/>
<accession>A0A0E9R8R0</accession>
<proteinExistence type="predicted"/>
<protein>
    <submittedName>
        <fullName evidence="1">Uncharacterized protein</fullName>
    </submittedName>
</protein>
<sequence length="28" mass="3146">MYKDSQAVRGLEFSGEDIETVSFCSSFL</sequence>
<reference evidence="1" key="2">
    <citation type="journal article" date="2015" name="Fish Shellfish Immunol.">
        <title>Early steps in the European eel (Anguilla anguilla)-Vibrio vulnificus interaction in the gills: Role of the RtxA13 toxin.</title>
        <authorList>
            <person name="Callol A."/>
            <person name="Pajuelo D."/>
            <person name="Ebbesson L."/>
            <person name="Teles M."/>
            <person name="MacKenzie S."/>
            <person name="Amaro C."/>
        </authorList>
    </citation>
    <scope>NUCLEOTIDE SEQUENCE</scope>
</reference>
<dbReference type="EMBL" id="GBXM01083041">
    <property type="protein sequence ID" value="JAH25536.1"/>
    <property type="molecule type" value="Transcribed_RNA"/>
</dbReference>